<evidence type="ECO:0000256" key="4">
    <source>
        <dbReference type="ARBA" id="ARBA00022989"/>
    </source>
</evidence>
<comment type="similarity">
    <text evidence="6">Belongs to the FNT transporter (TC 1.A.16) family.</text>
</comment>
<organism evidence="9 10">
    <name type="scientific">Schizothecium vesticola</name>
    <dbReference type="NCBI Taxonomy" id="314040"/>
    <lineage>
        <taxon>Eukaryota</taxon>
        <taxon>Fungi</taxon>
        <taxon>Dikarya</taxon>
        <taxon>Ascomycota</taxon>
        <taxon>Pezizomycotina</taxon>
        <taxon>Sordariomycetes</taxon>
        <taxon>Sordariomycetidae</taxon>
        <taxon>Sordariales</taxon>
        <taxon>Schizotheciaceae</taxon>
        <taxon>Schizothecium</taxon>
    </lineage>
</organism>
<accession>A0AA40KAI7</accession>
<dbReference type="InterPro" id="IPR000292">
    <property type="entry name" value="For/NO2_transpt"/>
</dbReference>
<comment type="subcellular location">
    <subcellularLocation>
        <location evidence="1">Membrane</location>
        <topology evidence="1">Multi-pass membrane protein</topology>
    </subcellularLocation>
</comment>
<dbReference type="PANTHER" id="PTHR30520">
    <property type="entry name" value="FORMATE TRANSPORTER-RELATED"/>
    <property type="match status" value="1"/>
</dbReference>
<dbReference type="PROSITE" id="PS01005">
    <property type="entry name" value="FORMATE_NITRITE_TP_1"/>
    <property type="match status" value="1"/>
</dbReference>
<keyword evidence="5 8" id="KW-0472">Membrane</keyword>
<dbReference type="GO" id="GO:0005886">
    <property type="term" value="C:plasma membrane"/>
    <property type="evidence" value="ECO:0007669"/>
    <property type="project" value="TreeGrafter"/>
</dbReference>
<evidence type="ECO:0000256" key="1">
    <source>
        <dbReference type="ARBA" id="ARBA00004141"/>
    </source>
</evidence>
<protein>
    <submittedName>
        <fullName evidence="9">Formate/nitrite transporter-domain-containing protein</fullName>
    </submittedName>
</protein>
<feature type="transmembrane region" description="Helical" evidence="8">
    <location>
        <begin position="177"/>
        <end position="196"/>
    </location>
</feature>
<evidence type="ECO:0000256" key="2">
    <source>
        <dbReference type="ARBA" id="ARBA00022448"/>
    </source>
</evidence>
<evidence type="ECO:0000256" key="3">
    <source>
        <dbReference type="ARBA" id="ARBA00022692"/>
    </source>
</evidence>
<dbReference type="PANTHER" id="PTHR30520:SF6">
    <property type="entry name" value="FORMATE_NITRATE FAMILY TRANSPORTER (EUROFUNG)"/>
    <property type="match status" value="1"/>
</dbReference>
<dbReference type="FunFam" id="1.20.1080.10:FF:000011">
    <property type="entry name" value="Formate family transporter"/>
    <property type="match status" value="1"/>
</dbReference>
<keyword evidence="2" id="KW-0813">Transport</keyword>
<evidence type="ECO:0000256" key="5">
    <source>
        <dbReference type="ARBA" id="ARBA00023136"/>
    </source>
</evidence>
<feature type="region of interest" description="Disordered" evidence="7">
    <location>
        <begin position="297"/>
        <end position="334"/>
    </location>
</feature>
<reference evidence="9" key="1">
    <citation type="submission" date="2023-06" db="EMBL/GenBank/DDBJ databases">
        <title>Genome-scale phylogeny and comparative genomics of the fungal order Sordariales.</title>
        <authorList>
            <consortium name="Lawrence Berkeley National Laboratory"/>
            <person name="Hensen N."/>
            <person name="Bonometti L."/>
            <person name="Westerberg I."/>
            <person name="Brannstrom I.O."/>
            <person name="Guillou S."/>
            <person name="Cros-Aarteil S."/>
            <person name="Calhoun S."/>
            <person name="Haridas S."/>
            <person name="Kuo A."/>
            <person name="Mondo S."/>
            <person name="Pangilinan J."/>
            <person name="Riley R."/>
            <person name="LaButti K."/>
            <person name="Andreopoulos B."/>
            <person name="Lipzen A."/>
            <person name="Chen C."/>
            <person name="Yanf M."/>
            <person name="Daum C."/>
            <person name="Ng V."/>
            <person name="Clum A."/>
            <person name="Steindorff A."/>
            <person name="Ohm R."/>
            <person name="Martin F."/>
            <person name="Silar P."/>
            <person name="Natvig D."/>
            <person name="Lalanne C."/>
            <person name="Gautier V."/>
            <person name="Ament-velasquez S.L."/>
            <person name="Kruys A."/>
            <person name="Hutchinson M.I."/>
            <person name="Powell A.J."/>
            <person name="Barry K."/>
            <person name="Miller A.N."/>
            <person name="Grigoriev I.V."/>
            <person name="Debuchy R."/>
            <person name="Gladieux P."/>
            <person name="Thoren M.H."/>
            <person name="Johannesson H."/>
        </authorList>
    </citation>
    <scope>NUCLEOTIDE SEQUENCE</scope>
    <source>
        <strain evidence="9">SMH3187-1</strain>
    </source>
</reference>
<comment type="caution">
    <text evidence="9">The sequence shown here is derived from an EMBL/GenBank/DDBJ whole genome shotgun (WGS) entry which is preliminary data.</text>
</comment>
<feature type="transmembrane region" description="Helical" evidence="8">
    <location>
        <begin position="124"/>
        <end position="148"/>
    </location>
</feature>
<dbReference type="PROSITE" id="PS01006">
    <property type="entry name" value="FORMATE_NITRITE_TP_2"/>
    <property type="match status" value="1"/>
</dbReference>
<feature type="transmembrane region" description="Helical" evidence="8">
    <location>
        <begin position="208"/>
        <end position="230"/>
    </location>
</feature>
<dbReference type="Proteomes" id="UP001172155">
    <property type="component" value="Unassembled WGS sequence"/>
</dbReference>
<keyword evidence="3 8" id="KW-0812">Transmembrane</keyword>
<feature type="transmembrane region" description="Helical" evidence="8">
    <location>
        <begin position="39"/>
        <end position="60"/>
    </location>
</feature>
<keyword evidence="10" id="KW-1185">Reference proteome</keyword>
<keyword evidence="4 8" id="KW-1133">Transmembrane helix</keyword>
<proteinExistence type="inferred from homology"/>
<feature type="compositionally biased region" description="Basic and acidic residues" evidence="7">
    <location>
        <begin position="325"/>
        <end position="334"/>
    </location>
</feature>
<gene>
    <name evidence="9" type="ORF">B0T18DRAFT_317321</name>
</gene>
<evidence type="ECO:0000313" key="9">
    <source>
        <dbReference type="EMBL" id="KAK0751786.1"/>
    </source>
</evidence>
<feature type="transmembrane region" description="Helical" evidence="8">
    <location>
        <begin position="250"/>
        <end position="272"/>
    </location>
</feature>
<evidence type="ECO:0000313" key="10">
    <source>
        <dbReference type="Proteomes" id="UP001172155"/>
    </source>
</evidence>
<dbReference type="AlphaFoldDB" id="A0AA40KAI7"/>
<dbReference type="GO" id="GO:0015707">
    <property type="term" value="P:nitrite transport"/>
    <property type="evidence" value="ECO:0007669"/>
    <property type="project" value="TreeGrafter"/>
</dbReference>
<dbReference type="Gene3D" id="1.20.1080.10">
    <property type="entry name" value="Glycerol uptake facilitator protein"/>
    <property type="match status" value="1"/>
</dbReference>
<dbReference type="GO" id="GO:0015513">
    <property type="term" value="F:high-affinity secondary active nitrite transmembrane transporter activity"/>
    <property type="evidence" value="ECO:0007669"/>
    <property type="project" value="TreeGrafter"/>
</dbReference>
<evidence type="ECO:0000256" key="6">
    <source>
        <dbReference type="ARBA" id="ARBA00049660"/>
    </source>
</evidence>
<dbReference type="Pfam" id="PF01226">
    <property type="entry name" value="Form_Nir_trans"/>
    <property type="match status" value="1"/>
</dbReference>
<feature type="transmembrane region" description="Helical" evidence="8">
    <location>
        <begin position="72"/>
        <end position="94"/>
    </location>
</feature>
<dbReference type="EMBL" id="JAUKUD010000002">
    <property type="protein sequence ID" value="KAK0751786.1"/>
    <property type="molecule type" value="Genomic_DNA"/>
</dbReference>
<evidence type="ECO:0000256" key="7">
    <source>
        <dbReference type="SAM" id="MobiDB-lite"/>
    </source>
</evidence>
<dbReference type="InterPro" id="IPR024002">
    <property type="entry name" value="For/NO2_transpt_CS"/>
</dbReference>
<sequence length="334" mass="36437">MADPAMANLAGLGAYTPAEAIELVSRAGVKKGNMRPDKIFVSAISAGCLLSFAAAASLRATTAPWFQENAPGLVSMVAGLIFPLGLVMIVLTGADLFTGSNMVRISAYTAVAAFHGRLSLRKMLLHWFLCFWGNLAGALFVMAIIIGYGGVFDGASYKARAIEFVTSKQVKPAFHQIFLRAVGCNWLVCLACYLGLQGKDLNSKIVAMWWPIFTFVSLGLDHVVANMFYVPLGLWLGTPHLTVGLYIWKGLIPAGLGNILGGALFCGVYYYWMFIFREPEINIDGVYYQGKMEEGTLPTQSSQESSSRRHLKDVTVDNSRVSSQELKREFHGLP</sequence>
<name>A0AA40KAI7_9PEZI</name>
<evidence type="ECO:0000256" key="8">
    <source>
        <dbReference type="SAM" id="Phobius"/>
    </source>
</evidence>
<dbReference type="InterPro" id="IPR023271">
    <property type="entry name" value="Aquaporin-like"/>
</dbReference>